<dbReference type="Proteomes" id="UP000036700">
    <property type="component" value="Chromosome"/>
</dbReference>
<dbReference type="OrthoDB" id="151621at2"/>
<evidence type="ECO:0000313" key="4">
    <source>
        <dbReference type="Proteomes" id="UP000036700"/>
    </source>
</evidence>
<keyword evidence="4" id="KW-1185">Reference proteome</keyword>
<dbReference type="RefSeq" id="WP_047212659.1">
    <property type="nucleotide sequence ID" value="NZ_CP011568.3"/>
</dbReference>
<dbReference type="EMBL" id="CP011568">
    <property type="protein sequence ID" value="AKJ67122.1"/>
    <property type="molecule type" value="Genomic_DNA"/>
</dbReference>
<dbReference type="KEGG" id="ptx:ABW99_01645"/>
<gene>
    <name evidence="3" type="ORF">ABW99_01645</name>
</gene>
<evidence type="ECO:0000259" key="2">
    <source>
        <dbReference type="Pfam" id="PF10006"/>
    </source>
</evidence>
<feature type="domain" description="DUF2249" evidence="2">
    <location>
        <begin position="108"/>
        <end position="167"/>
    </location>
</feature>
<name>A0A0G3EP80_9BURK</name>
<dbReference type="Pfam" id="PF10006">
    <property type="entry name" value="DUF2249"/>
    <property type="match status" value="2"/>
</dbReference>
<reference evidence="4" key="1">
    <citation type="submission" date="2015-06" db="EMBL/GenBank/DDBJ databases">
        <authorList>
            <person name="Lim Y.L."/>
            <person name="Ee R."/>
            <person name="Yong D."/>
            <person name="How K.Y."/>
            <person name="Yin W.F."/>
            <person name="Chan K.G."/>
        </authorList>
    </citation>
    <scope>NUCLEOTIDE SEQUENCE [LARGE SCALE GENOMIC DNA]</scope>
    <source>
        <strain evidence="4">DSM 25325</strain>
    </source>
</reference>
<dbReference type="STRING" id="445709.ABW99_01645"/>
<dbReference type="SUPFAM" id="SSF64307">
    <property type="entry name" value="SirA-like"/>
    <property type="match status" value="1"/>
</dbReference>
<feature type="compositionally biased region" description="Polar residues" evidence="1">
    <location>
        <begin position="89"/>
        <end position="99"/>
    </location>
</feature>
<evidence type="ECO:0000256" key="1">
    <source>
        <dbReference type="SAM" id="MobiDB-lite"/>
    </source>
</evidence>
<accession>A0A0G3EP80</accession>
<feature type="region of interest" description="Disordered" evidence="1">
    <location>
        <begin position="73"/>
        <end position="100"/>
    </location>
</feature>
<proteinExistence type="predicted"/>
<evidence type="ECO:0000313" key="3">
    <source>
        <dbReference type="EMBL" id="AKJ67122.1"/>
    </source>
</evidence>
<sequence>MHTINFMELDVRPILRAGGEPFEKIMEAVTALAPGQGLRLWATFKPIPLFHVLGSRGYSHAEKELGNGDWEVEFSPGASSPQVAPEPASTVTGAPTTDSALWPEPLQEMDARDWEPPEPMINILAVLELMNEGEVLAALLNREPLFLLPELSKRGHEWHGAFEADNTAYRLVVRVGAASGASA</sequence>
<dbReference type="InterPro" id="IPR018720">
    <property type="entry name" value="DUF2249"/>
</dbReference>
<dbReference type="PATRIC" id="fig|445709.3.peg.362"/>
<protein>
    <submittedName>
        <fullName evidence="3">Universal stress protein</fullName>
    </submittedName>
</protein>
<dbReference type="InterPro" id="IPR036868">
    <property type="entry name" value="TusA-like_sf"/>
</dbReference>
<dbReference type="AlphaFoldDB" id="A0A0G3EP80"/>
<feature type="domain" description="DUF2249" evidence="2">
    <location>
        <begin position="8"/>
        <end position="75"/>
    </location>
</feature>
<organism evidence="3 4">
    <name type="scientific">Pandoraea thiooxydans</name>
    <dbReference type="NCBI Taxonomy" id="445709"/>
    <lineage>
        <taxon>Bacteria</taxon>
        <taxon>Pseudomonadati</taxon>
        <taxon>Pseudomonadota</taxon>
        <taxon>Betaproteobacteria</taxon>
        <taxon>Burkholderiales</taxon>
        <taxon>Burkholderiaceae</taxon>
        <taxon>Pandoraea</taxon>
    </lineage>
</organism>